<evidence type="ECO:0000256" key="1">
    <source>
        <dbReference type="ARBA" id="ARBA00004141"/>
    </source>
</evidence>
<evidence type="ECO:0000256" key="5">
    <source>
        <dbReference type="ARBA" id="ARBA00022692"/>
    </source>
</evidence>
<feature type="non-terminal residue" evidence="16">
    <location>
        <position position="1124"/>
    </location>
</feature>
<dbReference type="Pfam" id="PF00005">
    <property type="entry name" value="ABC_tran"/>
    <property type="match status" value="1"/>
</dbReference>
<evidence type="ECO:0000256" key="13">
    <source>
        <dbReference type="SAM" id="Phobius"/>
    </source>
</evidence>
<dbReference type="Proteomes" id="UP001188597">
    <property type="component" value="Unassembled WGS sequence"/>
</dbReference>
<dbReference type="PANTHER" id="PTHR24223">
    <property type="entry name" value="ATP-BINDING CASSETTE SUB-FAMILY C"/>
    <property type="match status" value="1"/>
</dbReference>
<keyword evidence="9" id="KW-1278">Translocase</keyword>
<gene>
    <name evidence="16" type="ORF">RJ639_037900</name>
</gene>
<evidence type="ECO:0000313" key="17">
    <source>
        <dbReference type="Proteomes" id="UP001188597"/>
    </source>
</evidence>
<dbReference type="FunFam" id="1.20.1560.10:FF:000037">
    <property type="entry name" value="ATP-binding cassette subfamily C member 10"/>
    <property type="match status" value="1"/>
</dbReference>
<keyword evidence="7" id="KW-0547">Nucleotide-binding</keyword>
<keyword evidence="8" id="KW-0067">ATP-binding</keyword>
<evidence type="ECO:0000256" key="6">
    <source>
        <dbReference type="ARBA" id="ARBA00022737"/>
    </source>
</evidence>
<dbReference type="FunFam" id="3.40.50.300:FF:000997">
    <property type="entry name" value="Multidrug resistance-associated protein 1"/>
    <property type="match status" value="1"/>
</dbReference>
<evidence type="ECO:0000256" key="8">
    <source>
        <dbReference type="ARBA" id="ARBA00022840"/>
    </source>
</evidence>
<dbReference type="GO" id="GO:0005524">
    <property type="term" value="F:ATP binding"/>
    <property type="evidence" value="ECO:0007669"/>
    <property type="project" value="UniProtKB-KW"/>
</dbReference>
<evidence type="ECO:0000256" key="3">
    <source>
        <dbReference type="ARBA" id="ARBA00012191"/>
    </source>
</evidence>
<comment type="caution">
    <text evidence="16">The sequence shown here is derived from an EMBL/GenBank/DDBJ whole genome shotgun (WGS) entry which is preliminary data.</text>
</comment>
<evidence type="ECO:0000256" key="4">
    <source>
        <dbReference type="ARBA" id="ARBA00022448"/>
    </source>
</evidence>
<evidence type="ECO:0000259" key="15">
    <source>
        <dbReference type="PROSITE" id="PS50929"/>
    </source>
</evidence>
<keyword evidence="6" id="KW-0677">Repeat</keyword>
<dbReference type="AlphaFoldDB" id="A0AA88WLD4"/>
<name>A0AA88WLD4_9ASTE</name>
<feature type="transmembrane region" description="Helical" evidence="13">
    <location>
        <begin position="52"/>
        <end position="79"/>
    </location>
</feature>
<dbReference type="EMBL" id="JAVXUP010000381">
    <property type="protein sequence ID" value="KAK3029377.1"/>
    <property type="molecule type" value="Genomic_DNA"/>
</dbReference>
<dbReference type="PROSITE" id="PS00211">
    <property type="entry name" value="ABC_TRANSPORTER_1"/>
    <property type="match status" value="1"/>
</dbReference>
<evidence type="ECO:0000256" key="7">
    <source>
        <dbReference type="ARBA" id="ARBA00022741"/>
    </source>
</evidence>
<feature type="transmembrane region" description="Helical" evidence="13">
    <location>
        <begin position="100"/>
        <end position="122"/>
    </location>
</feature>
<dbReference type="Gene3D" id="3.40.50.300">
    <property type="entry name" value="P-loop containing nucleotide triphosphate hydrolases"/>
    <property type="match status" value="1"/>
</dbReference>
<dbReference type="EC" id="7.6.2.2" evidence="3"/>
<feature type="domain" description="ABC transmembrane type-1" evidence="15">
    <location>
        <begin position="317"/>
        <end position="592"/>
    </location>
</feature>
<dbReference type="GO" id="GO:0016887">
    <property type="term" value="F:ATP hydrolysis activity"/>
    <property type="evidence" value="ECO:0007669"/>
    <property type="project" value="InterPro"/>
</dbReference>
<dbReference type="FunFam" id="1.20.1560.10:FF:000013">
    <property type="entry name" value="ABC transporter C family member 2"/>
    <property type="match status" value="1"/>
</dbReference>
<dbReference type="GO" id="GO:0008559">
    <property type="term" value="F:ABC-type xenobiotic transporter activity"/>
    <property type="evidence" value="ECO:0007669"/>
    <property type="project" value="UniProtKB-EC"/>
</dbReference>
<dbReference type="Gene3D" id="1.20.1560.10">
    <property type="entry name" value="ABC transporter type 1, transmembrane domain"/>
    <property type="match status" value="2"/>
</dbReference>
<dbReference type="InterPro" id="IPR027417">
    <property type="entry name" value="P-loop_NTPase"/>
</dbReference>
<keyword evidence="10 13" id="KW-1133">Transmembrane helix</keyword>
<proteinExistence type="inferred from homology"/>
<protein>
    <recommendedName>
        <fullName evidence="3">ABC-type xenobiotic transporter</fullName>
        <ecNumber evidence="3">7.6.2.2</ecNumber>
    </recommendedName>
</protein>
<dbReference type="SMART" id="SM00382">
    <property type="entry name" value="AAA"/>
    <property type="match status" value="1"/>
</dbReference>
<feature type="transmembrane region" description="Helical" evidence="13">
    <location>
        <begin position="1046"/>
        <end position="1079"/>
    </location>
</feature>
<keyword evidence="11 13" id="KW-0472">Membrane</keyword>
<comment type="catalytic activity">
    <reaction evidence="12">
        <text>ATP + H2O + xenobioticSide 1 = ADP + phosphate + xenobioticSide 2.</text>
        <dbReference type="EC" id="7.6.2.2"/>
    </reaction>
</comment>
<dbReference type="Pfam" id="PF00664">
    <property type="entry name" value="ABC_membrane"/>
    <property type="match status" value="2"/>
</dbReference>
<evidence type="ECO:0000256" key="2">
    <source>
        <dbReference type="ARBA" id="ARBA00009726"/>
    </source>
</evidence>
<feature type="transmembrane region" description="Helical" evidence="13">
    <location>
        <begin position="451"/>
        <end position="473"/>
    </location>
</feature>
<dbReference type="CDD" id="cd18598">
    <property type="entry name" value="ABC_6TM_MRP7_D1_like"/>
    <property type="match status" value="1"/>
</dbReference>
<feature type="transmembrane region" description="Helical" evidence="13">
    <location>
        <begin position="919"/>
        <end position="938"/>
    </location>
</feature>
<evidence type="ECO:0000256" key="9">
    <source>
        <dbReference type="ARBA" id="ARBA00022967"/>
    </source>
</evidence>
<evidence type="ECO:0000256" key="12">
    <source>
        <dbReference type="ARBA" id="ARBA00034018"/>
    </source>
</evidence>
<dbReference type="GO" id="GO:0016020">
    <property type="term" value="C:membrane"/>
    <property type="evidence" value="ECO:0007669"/>
    <property type="project" value="UniProtKB-SubCell"/>
</dbReference>
<dbReference type="CDD" id="cd03250">
    <property type="entry name" value="ABCC_MRP_domain1"/>
    <property type="match status" value="1"/>
</dbReference>
<reference evidence="16" key="1">
    <citation type="submission" date="2022-12" db="EMBL/GenBank/DDBJ databases">
        <title>Draft genome assemblies for two species of Escallonia (Escalloniales).</title>
        <authorList>
            <person name="Chanderbali A."/>
            <person name="Dervinis C."/>
            <person name="Anghel I."/>
            <person name="Soltis D."/>
            <person name="Soltis P."/>
            <person name="Zapata F."/>
        </authorList>
    </citation>
    <scope>NUCLEOTIDE SEQUENCE</scope>
    <source>
        <strain evidence="16">UCBG64.0493</strain>
        <tissue evidence="16">Leaf</tissue>
    </source>
</reference>
<dbReference type="CDD" id="cd18605">
    <property type="entry name" value="ABC_6TM_MRP7_D2_like"/>
    <property type="match status" value="1"/>
</dbReference>
<comment type="similarity">
    <text evidence="2">Belongs to the ABC transporter superfamily. ABCC family. Conjugate transporter (TC 3.A.1.208) subfamily.</text>
</comment>
<evidence type="ECO:0000259" key="14">
    <source>
        <dbReference type="PROSITE" id="PS50893"/>
    </source>
</evidence>
<keyword evidence="17" id="KW-1185">Reference proteome</keyword>
<keyword evidence="5 13" id="KW-0812">Transmembrane</keyword>
<organism evidence="16 17">
    <name type="scientific">Escallonia herrerae</name>
    <dbReference type="NCBI Taxonomy" id="1293975"/>
    <lineage>
        <taxon>Eukaryota</taxon>
        <taxon>Viridiplantae</taxon>
        <taxon>Streptophyta</taxon>
        <taxon>Embryophyta</taxon>
        <taxon>Tracheophyta</taxon>
        <taxon>Spermatophyta</taxon>
        <taxon>Magnoliopsida</taxon>
        <taxon>eudicotyledons</taxon>
        <taxon>Gunneridae</taxon>
        <taxon>Pentapetalae</taxon>
        <taxon>asterids</taxon>
        <taxon>campanulids</taxon>
        <taxon>Escalloniales</taxon>
        <taxon>Escalloniaceae</taxon>
        <taxon>Escallonia</taxon>
    </lineage>
</organism>
<dbReference type="InterPro" id="IPR011527">
    <property type="entry name" value="ABC1_TM_dom"/>
</dbReference>
<evidence type="ECO:0000313" key="16">
    <source>
        <dbReference type="EMBL" id="KAK3029377.1"/>
    </source>
</evidence>
<dbReference type="PROSITE" id="PS50929">
    <property type="entry name" value="ABC_TM1F"/>
    <property type="match status" value="2"/>
</dbReference>
<evidence type="ECO:0000256" key="11">
    <source>
        <dbReference type="ARBA" id="ARBA00023136"/>
    </source>
</evidence>
<sequence length="1124" mass="126319">MELLKLICPNSPYVWDGNGMSKCFDDIYPLFKTSCYIAVRHKTKNTAEFGCFSLAVFTVLGFGVNLVTLVIVVVLCITKRTATGNRKVRYQFMIYPSEKVFMHLLPALGACMACFDMVLLVRKSLGGYAVSYHEWLVRCSQPFLWVTILVVSKCDYWFVVFSNRLLCFWWIMKPFLGVPHLQTAFSSLEAFACLKESFVALVDIMFGIMVNVIRIKGSNLKRSAIPEPLAIHIIKGITYSFWHLIMFNSIASVMEHGVTKQLDFEDLLQLPVDMDPFSCYNMLLSSWKAQQTTECSRPSLFKAICCAYGWPYLRLGLLKVINDCIGFAGPLLLNKLIRFLQQGSQNYDGYILAISLGLTSVGKSFLDTQYTFHLSKLKLKLRSSIMSAIFQQCLCVSLTERSKFSEGEIQTFMSVDADRTVNLCNSFHDMWSLPLQIGVALYLLYTQVKFAFLSGLAITILLIPVNKWIAELIAKATRNMMEQKDERIRRTGELFTFIRTLKMYGWELLFTGWLMKTRSSEVAHLSTRKYLDAWCVFFWATTPTLFSLFTFGLYALTGHQLDAATVFTCLALFNSLISPLNSFPWVINGLIDAIISTRRLSRFLSCSEHECQQEHPGNPLSSSCSVYQSEFTFENMAAVIHDASCSWSISGQELILDHVTVAIPKGSFVAVIGEVGSGKSSLLNSILGEMRLINGSIISSGSISYVPQGPWILSGTIRENILFGKGYDPRRYSDVLRACALDIDISHMAGGDITYIGEKGVNLSGGQRARLALARAVYHGSDLSLLDDVLSAVDAQVACCILSNAILGPLMNQQTRVLCTHNIQAISSADMVVVMDKGRVTWAGSPTESSVFPYVAFSSLEEFNVSSQVEKQEQNIDIISQEDVLLDGDCTHVSEEAQDIIEVEQRKEGRVEFTVYKNYATFSGWYITFVTCFSAFLMQASRNGNDLWLSYWVDSTGLKQEDRSTSFYLVILSMFCILNSLLTLVRAFSFAFGGLRAAVQVHDRLLKKLVDAPVNFFDQTPSGRILNRLSSDLYTIDDSLPFILNILLANFVGLLGIAVVLSYVQVMFLLLLLPFWYIYSKLQFYYRSTSRELRRLDSVSRSPIYASFTETLDGSSTIRAFKSQ</sequence>
<dbReference type="PANTHER" id="PTHR24223:SF330">
    <property type="entry name" value="ATP-BINDING CASSETTE SUB-FAMILY C MEMBER 10"/>
    <property type="match status" value="1"/>
</dbReference>
<dbReference type="InterPro" id="IPR003593">
    <property type="entry name" value="AAA+_ATPase"/>
</dbReference>
<feature type="domain" description="ABC transmembrane type-1" evidence="15">
    <location>
        <begin position="929"/>
        <end position="1124"/>
    </location>
</feature>
<dbReference type="SUPFAM" id="SSF52540">
    <property type="entry name" value="P-loop containing nucleoside triphosphate hydrolases"/>
    <property type="match status" value="1"/>
</dbReference>
<comment type="subcellular location">
    <subcellularLocation>
        <location evidence="1">Membrane</location>
        <topology evidence="1">Multi-pass membrane protein</topology>
    </subcellularLocation>
</comment>
<dbReference type="InterPro" id="IPR003439">
    <property type="entry name" value="ABC_transporter-like_ATP-bd"/>
</dbReference>
<feature type="transmembrane region" description="Helical" evidence="13">
    <location>
        <begin position="967"/>
        <end position="988"/>
    </location>
</feature>
<evidence type="ECO:0000256" key="10">
    <source>
        <dbReference type="ARBA" id="ARBA00022989"/>
    </source>
</evidence>
<dbReference type="InterPro" id="IPR050173">
    <property type="entry name" value="ABC_transporter_C-like"/>
</dbReference>
<feature type="transmembrane region" description="Helical" evidence="13">
    <location>
        <begin position="536"/>
        <end position="556"/>
    </location>
</feature>
<dbReference type="InterPro" id="IPR036640">
    <property type="entry name" value="ABC1_TM_sf"/>
</dbReference>
<accession>A0AA88WLD4</accession>
<dbReference type="InterPro" id="IPR017871">
    <property type="entry name" value="ABC_transporter-like_CS"/>
</dbReference>
<feature type="domain" description="ABC transporter" evidence="14">
    <location>
        <begin position="640"/>
        <end position="862"/>
    </location>
</feature>
<dbReference type="PROSITE" id="PS50893">
    <property type="entry name" value="ABC_TRANSPORTER_2"/>
    <property type="match status" value="1"/>
</dbReference>
<dbReference type="SUPFAM" id="SSF90123">
    <property type="entry name" value="ABC transporter transmembrane region"/>
    <property type="match status" value="2"/>
</dbReference>
<keyword evidence="4" id="KW-0813">Transport</keyword>